<evidence type="ECO:0000256" key="4">
    <source>
        <dbReference type="PIRSR" id="PIRSR617939-2"/>
    </source>
</evidence>
<keyword evidence="2" id="KW-0456">Lyase</keyword>
<dbReference type="Proteomes" id="UP000824596">
    <property type="component" value="Unassembled WGS sequence"/>
</dbReference>
<feature type="region of interest" description="Disordered" evidence="5">
    <location>
        <begin position="327"/>
        <end position="356"/>
    </location>
</feature>
<proteinExistence type="predicted"/>
<sequence length="356" mass="38717">MSPCPPSDAAESLAPAALDNAEASSRHPRPGSYPPISTIPSTPPERLALAAEASGAGSDASAPKTVLYLAYGSNMAASTFLGMRGIRPLSRINVSVSSLRLMFDLRGAPYWEPCFANVGFRDLAKKPASNGRQAEDEWDGRLMGVVYEVTLKDWRKIMQTEGAGSSYKEIVVSCMPIRNEHLAVEKPFLARTLYAAHSPGSDGSRACNWWSRMTAMTHRPGSAQASARYLKLLSDGARENNLPDCYQRYLGSLQPYTITHWQQRVGEYVFLCTWGPLLITFLKTTSLLADDTGRLPARLAAGLNLLFNLMWMSYDTIFKPVFGDGERTGSDGSDGSDGRDGSGSEKLSLMSNGKGR</sequence>
<dbReference type="Gene3D" id="3.10.490.10">
    <property type="entry name" value="Gamma-glutamyl cyclotransferase-like"/>
    <property type="match status" value="1"/>
</dbReference>
<evidence type="ECO:0000256" key="3">
    <source>
        <dbReference type="PIRSR" id="PIRSR617939-1"/>
    </source>
</evidence>
<dbReference type="PANTHER" id="PTHR12935">
    <property type="entry name" value="GAMMA-GLUTAMYLCYCLOTRANSFERASE"/>
    <property type="match status" value="1"/>
</dbReference>
<evidence type="ECO:0000256" key="1">
    <source>
        <dbReference type="ARBA" id="ARBA00012346"/>
    </source>
</evidence>
<dbReference type="EMBL" id="JAIZPD010000005">
    <property type="protein sequence ID" value="KAH0962809.1"/>
    <property type="molecule type" value="Genomic_DNA"/>
</dbReference>
<keyword evidence="7" id="KW-1185">Reference proteome</keyword>
<dbReference type="OrthoDB" id="2017317at2759"/>
<dbReference type="RefSeq" id="XP_044720322.1">
    <property type="nucleotide sequence ID" value="XM_044863790.1"/>
</dbReference>
<dbReference type="GO" id="GO:0003839">
    <property type="term" value="F:gamma-glutamylcyclotransferase activity"/>
    <property type="evidence" value="ECO:0007669"/>
    <property type="project" value="UniProtKB-EC"/>
</dbReference>
<dbReference type="InterPro" id="IPR017939">
    <property type="entry name" value="G-Glutamylcylcotransferase"/>
</dbReference>
<gene>
    <name evidence="6" type="ORF">HRG_05319</name>
</gene>
<dbReference type="GeneID" id="68354448"/>
<accession>A0A9P8SI43</accession>
<comment type="caution">
    <text evidence="6">The sequence shown here is derived from an EMBL/GenBank/DDBJ whole genome shotgun (WGS) entry which is preliminary data.</text>
</comment>
<dbReference type="PANTHER" id="PTHR12935:SF0">
    <property type="entry name" value="GAMMA-GLUTAMYLCYCLOTRANSFERASE"/>
    <property type="match status" value="1"/>
</dbReference>
<dbReference type="EC" id="4.3.2.9" evidence="1"/>
<name>A0A9P8SI43_9HYPO</name>
<evidence type="ECO:0000256" key="2">
    <source>
        <dbReference type="ARBA" id="ARBA00023239"/>
    </source>
</evidence>
<feature type="binding site" evidence="4">
    <location>
        <position position="229"/>
    </location>
    <ligand>
        <name>substrate</name>
    </ligand>
</feature>
<reference evidence="6" key="1">
    <citation type="submission" date="2021-09" db="EMBL/GenBank/DDBJ databases">
        <title>A high-quality genome of the endoparasitic fungus Hirsutella rhossiliensis with a comparison of Hirsutella genomes reveals transposable elements contributing to genome size variation.</title>
        <authorList>
            <person name="Lin R."/>
            <person name="Jiao Y."/>
            <person name="Sun X."/>
            <person name="Ling J."/>
            <person name="Xie B."/>
            <person name="Cheng X."/>
        </authorList>
    </citation>
    <scope>NUCLEOTIDE SEQUENCE</scope>
    <source>
        <strain evidence="6">HR02</strain>
    </source>
</reference>
<dbReference type="AlphaFoldDB" id="A0A9P8SI43"/>
<protein>
    <recommendedName>
        <fullName evidence="1">gamma-glutamylcyclotransferase</fullName>
        <ecNumber evidence="1">4.3.2.9</ecNumber>
    </recommendedName>
</protein>
<organism evidence="6 7">
    <name type="scientific">Hirsutella rhossiliensis</name>
    <dbReference type="NCBI Taxonomy" id="111463"/>
    <lineage>
        <taxon>Eukaryota</taxon>
        <taxon>Fungi</taxon>
        <taxon>Dikarya</taxon>
        <taxon>Ascomycota</taxon>
        <taxon>Pezizomycotina</taxon>
        <taxon>Sordariomycetes</taxon>
        <taxon>Hypocreomycetidae</taxon>
        <taxon>Hypocreales</taxon>
        <taxon>Ophiocordycipitaceae</taxon>
        <taxon>Hirsutella</taxon>
    </lineage>
</organism>
<feature type="binding site" evidence="4">
    <location>
        <begin position="68"/>
        <end position="73"/>
    </location>
    <ligand>
        <name>substrate</name>
    </ligand>
</feature>
<evidence type="ECO:0000313" key="7">
    <source>
        <dbReference type="Proteomes" id="UP000824596"/>
    </source>
</evidence>
<evidence type="ECO:0000313" key="6">
    <source>
        <dbReference type="EMBL" id="KAH0962809.1"/>
    </source>
</evidence>
<evidence type="ECO:0000256" key="5">
    <source>
        <dbReference type="SAM" id="MobiDB-lite"/>
    </source>
</evidence>
<feature type="active site" description="Proton acceptor" evidence="3">
    <location>
        <position position="161"/>
    </location>
</feature>
<feature type="region of interest" description="Disordered" evidence="5">
    <location>
        <begin position="1"/>
        <end position="41"/>
    </location>
</feature>